<evidence type="ECO:0000256" key="1">
    <source>
        <dbReference type="SAM" id="MobiDB-lite"/>
    </source>
</evidence>
<feature type="region of interest" description="Disordered" evidence="1">
    <location>
        <begin position="375"/>
        <end position="420"/>
    </location>
</feature>
<dbReference type="Pfam" id="PF03732">
    <property type="entry name" value="Retrotrans_gag"/>
    <property type="match status" value="1"/>
</dbReference>
<comment type="caution">
    <text evidence="3">The sequence shown here is derived from an EMBL/GenBank/DDBJ whole genome shotgun (WGS) entry which is preliminary data.</text>
</comment>
<name>A0A835HGX8_9MAGN</name>
<protein>
    <recommendedName>
        <fullName evidence="2">Retrotransposon gag domain-containing protein</fullName>
    </recommendedName>
</protein>
<dbReference type="AlphaFoldDB" id="A0A835HGX8"/>
<feature type="region of interest" description="Disordered" evidence="1">
    <location>
        <begin position="102"/>
        <end position="150"/>
    </location>
</feature>
<accession>A0A835HGX8</accession>
<feature type="compositionally biased region" description="Basic and acidic residues" evidence="1">
    <location>
        <begin position="102"/>
        <end position="124"/>
    </location>
</feature>
<sequence length="453" mass="52380">MKYRSSMALFNNNDALMCIMFQATLSGEALTWFNELRPRSIHTFSQLADKFSKHYHYNRKTIKGSGTLFNLHIEKGESIRDFRFEDLLVRAKRYATVQEDSKYKQQKDFSSDRGKQEQQQCDKDRKKHNKDAKIGISQSQKQDGHPSKDLTLPELSVSLSELYDKLKGKLSKPFLMKPDTEGRRDKSKKCKYHNDFSHTMNDCYAFKKEISKMAAVCSSNRERKWSMKRKIQKIGSWNHVNIINFKSGFYAETIVERGLTFTEEDERGVYYPHNDVVVITTWVGIRRVQRILIDTGSSACILFSGCYSVMNLDEDLIQEDDTPIIGFNVYVVNTRRRKREQADRASSESKDLVDAEDRQTLASLRKQLKRKHPTVNNLDQGINPDNLGSIGGDHENTVGDIIPTENEKSESEVESEEETLDDLEIRDLEILALEKSDWRLPFIGYLNSRNLPT</sequence>
<proteinExistence type="predicted"/>
<dbReference type="InterPro" id="IPR005162">
    <property type="entry name" value="Retrotrans_gag_dom"/>
</dbReference>
<evidence type="ECO:0000313" key="3">
    <source>
        <dbReference type="EMBL" id="KAF9598995.1"/>
    </source>
</evidence>
<gene>
    <name evidence="3" type="ORF">IFM89_033340</name>
</gene>
<feature type="domain" description="Retrotransposon gag" evidence="2">
    <location>
        <begin position="20"/>
        <end position="101"/>
    </location>
</feature>
<dbReference type="EMBL" id="JADFTS010000007">
    <property type="protein sequence ID" value="KAF9598995.1"/>
    <property type="molecule type" value="Genomic_DNA"/>
</dbReference>
<organism evidence="3 4">
    <name type="scientific">Coptis chinensis</name>
    <dbReference type="NCBI Taxonomy" id="261450"/>
    <lineage>
        <taxon>Eukaryota</taxon>
        <taxon>Viridiplantae</taxon>
        <taxon>Streptophyta</taxon>
        <taxon>Embryophyta</taxon>
        <taxon>Tracheophyta</taxon>
        <taxon>Spermatophyta</taxon>
        <taxon>Magnoliopsida</taxon>
        <taxon>Ranunculales</taxon>
        <taxon>Ranunculaceae</taxon>
        <taxon>Coptidoideae</taxon>
        <taxon>Coptis</taxon>
    </lineage>
</organism>
<dbReference type="Proteomes" id="UP000631114">
    <property type="component" value="Unassembled WGS sequence"/>
</dbReference>
<evidence type="ECO:0000259" key="2">
    <source>
        <dbReference type="Pfam" id="PF03732"/>
    </source>
</evidence>
<dbReference type="PANTHER" id="PTHR33223">
    <property type="entry name" value="CCHC-TYPE DOMAIN-CONTAINING PROTEIN"/>
    <property type="match status" value="1"/>
</dbReference>
<evidence type="ECO:0000313" key="4">
    <source>
        <dbReference type="Proteomes" id="UP000631114"/>
    </source>
</evidence>
<reference evidence="3 4" key="1">
    <citation type="submission" date="2020-10" db="EMBL/GenBank/DDBJ databases">
        <title>The Coptis chinensis genome and diversification of protoberbering-type alkaloids.</title>
        <authorList>
            <person name="Wang B."/>
            <person name="Shu S."/>
            <person name="Song C."/>
            <person name="Liu Y."/>
        </authorList>
    </citation>
    <scope>NUCLEOTIDE SEQUENCE [LARGE SCALE GENOMIC DNA]</scope>
    <source>
        <strain evidence="3">HL-2020</strain>
        <tissue evidence="3">Leaf</tissue>
    </source>
</reference>
<dbReference type="PANTHER" id="PTHR33223:SF8">
    <property type="entry name" value="OS04G0172440 PROTEIN"/>
    <property type="match status" value="1"/>
</dbReference>
<keyword evidence="4" id="KW-1185">Reference proteome</keyword>
<dbReference type="OrthoDB" id="1751727at2759"/>